<accession>A0ACC0GRB4</accession>
<evidence type="ECO:0000313" key="1">
    <source>
        <dbReference type="EMBL" id="KAI8003797.1"/>
    </source>
</evidence>
<name>A0ACC0GRB4_9ERIC</name>
<evidence type="ECO:0000313" key="2">
    <source>
        <dbReference type="Proteomes" id="UP001060215"/>
    </source>
</evidence>
<comment type="caution">
    <text evidence="1">The sequence shown here is derived from an EMBL/GenBank/DDBJ whole genome shotgun (WGS) entry which is preliminary data.</text>
</comment>
<reference evidence="1 2" key="1">
    <citation type="journal article" date="2022" name="Plant J.">
        <title>Chromosome-level genome of Camellia lanceoleosa provides a valuable resource for understanding genome evolution and self-incompatibility.</title>
        <authorList>
            <person name="Gong W."/>
            <person name="Xiao S."/>
            <person name="Wang L."/>
            <person name="Liao Z."/>
            <person name="Chang Y."/>
            <person name="Mo W."/>
            <person name="Hu G."/>
            <person name="Li W."/>
            <person name="Zhao G."/>
            <person name="Zhu H."/>
            <person name="Hu X."/>
            <person name="Ji K."/>
            <person name="Xiang X."/>
            <person name="Song Q."/>
            <person name="Yuan D."/>
            <person name="Jin S."/>
            <person name="Zhang L."/>
        </authorList>
    </citation>
    <scope>NUCLEOTIDE SEQUENCE [LARGE SCALE GENOMIC DNA]</scope>
    <source>
        <strain evidence="1">SQ_2022a</strain>
    </source>
</reference>
<gene>
    <name evidence="1" type="ORF">LOK49_LG08G00928</name>
</gene>
<protein>
    <submittedName>
        <fullName evidence="1">Uncharacterized protein</fullName>
    </submittedName>
</protein>
<proteinExistence type="predicted"/>
<dbReference type="Proteomes" id="UP001060215">
    <property type="component" value="Chromosome 9"/>
</dbReference>
<keyword evidence="2" id="KW-1185">Reference proteome</keyword>
<organism evidence="1 2">
    <name type="scientific">Camellia lanceoleosa</name>
    <dbReference type="NCBI Taxonomy" id="1840588"/>
    <lineage>
        <taxon>Eukaryota</taxon>
        <taxon>Viridiplantae</taxon>
        <taxon>Streptophyta</taxon>
        <taxon>Embryophyta</taxon>
        <taxon>Tracheophyta</taxon>
        <taxon>Spermatophyta</taxon>
        <taxon>Magnoliopsida</taxon>
        <taxon>eudicotyledons</taxon>
        <taxon>Gunneridae</taxon>
        <taxon>Pentapetalae</taxon>
        <taxon>asterids</taxon>
        <taxon>Ericales</taxon>
        <taxon>Theaceae</taxon>
        <taxon>Camellia</taxon>
    </lineage>
</organism>
<sequence>MSFEEEEESFEHTLLVVREVAHKSSHHRRLQVRRVAPSDKIWSGRLAVSARTSARSAKILLRSFARFLLAASVTPPSSPCSIHRGTSCSRSRTEGESTGIQ</sequence>
<dbReference type="EMBL" id="CM045766">
    <property type="protein sequence ID" value="KAI8003797.1"/>
    <property type="molecule type" value="Genomic_DNA"/>
</dbReference>